<evidence type="ECO:0000313" key="2">
    <source>
        <dbReference type="EMBL" id="NYE07860.1"/>
    </source>
</evidence>
<comment type="caution">
    <text evidence="2">The sequence shown here is derived from an EMBL/GenBank/DDBJ whole genome shotgun (WGS) entry which is preliminary data.</text>
</comment>
<dbReference type="EMBL" id="JACCBX010000011">
    <property type="protein sequence ID" value="NYE07860.1"/>
    <property type="molecule type" value="Genomic_DNA"/>
</dbReference>
<name>A0A852TG22_9BACI</name>
<reference evidence="3" key="2">
    <citation type="submission" date="2020-08" db="EMBL/GenBank/DDBJ databases">
        <title>The Agave Microbiome: Exploring the role of microbial communities in plant adaptations to desert environments.</title>
        <authorList>
            <person name="Partida-Martinez L.P."/>
        </authorList>
    </citation>
    <scope>NUCLEOTIDE SEQUENCE [LARGE SCALE GENOMIC DNA]</scope>
    <source>
        <strain evidence="3">AT2.8</strain>
    </source>
</reference>
<proteinExistence type="predicted"/>
<keyword evidence="1" id="KW-0812">Transmembrane</keyword>
<evidence type="ECO:0000256" key="1">
    <source>
        <dbReference type="SAM" id="Phobius"/>
    </source>
</evidence>
<evidence type="ECO:0000313" key="3">
    <source>
        <dbReference type="Proteomes" id="UP000548423"/>
    </source>
</evidence>
<accession>A0A852TG22</accession>
<reference evidence="3" key="1">
    <citation type="submission" date="2020-07" db="EMBL/GenBank/DDBJ databases">
        <authorList>
            <person name="Partida-Martinez L."/>
            <person name="Huntemann M."/>
            <person name="Clum A."/>
            <person name="Wang J."/>
            <person name="Palaniappan K."/>
            <person name="Ritter S."/>
            <person name="Chen I.-M."/>
            <person name="Stamatis D."/>
            <person name="Reddy T."/>
            <person name="O'Malley R."/>
            <person name="Daum C."/>
            <person name="Shapiro N."/>
            <person name="Ivanova N."/>
            <person name="Kyrpides N."/>
            <person name="Woyke T."/>
        </authorList>
    </citation>
    <scope>NUCLEOTIDE SEQUENCE [LARGE SCALE GENOMIC DNA]</scope>
    <source>
        <strain evidence="3">AT2.8</strain>
    </source>
</reference>
<feature type="transmembrane region" description="Helical" evidence="1">
    <location>
        <begin position="12"/>
        <end position="29"/>
    </location>
</feature>
<keyword evidence="1" id="KW-1133">Transmembrane helix</keyword>
<dbReference type="AlphaFoldDB" id="A0A852TG22"/>
<protein>
    <submittedName>
        <fullName evidence="2">Uncharacterized protein</fullName>
    </submittedName>
</protein>
<gene>
    <name evidence="2" type="ORF">F4694_004701</name>
</gene>
<sequence>MAKRKATKRHKIFNLLLIVIPWLSLLFIGKRDFKRYSFSGIFIVIFEIMNHLYGHKRNWWKFYDKKKSFIRDELPFSVGPYAPFSMWLLKISEGNFKKFVLLNLIADGAFAFFIIDVLKKLKIISLGRLNHIQFFVYLHYKAYLLYGVQYLFDKIRRYRY</sequence>
<organism evidence="2 3">
    <name type="scientific">Neobacillus niacini</name>
    <dbReference type="NCBI Taxonomy" id="86668"/>
    <lineage>
        <taxon>Bacteria</taxon>
        <taxon>Bacillati</taxon>
        <taxon>Bacillota</taxon>
        <taxon>Bacilli</taxon>
        <taxon>Bacillales</taxon>
        <taxon>Bacillaceae</taxon>
        <taxon>Neobacillus</taxon>
    </lineage>
</organism>
<feature type="transmembrane region" description="Helical" evidence="1">
    <location>
        <begin position="35"/>
        <end position="53"/>
    </location>
</feature>
<feature type="transmembrane region" description="Helical" evidence="1">
    <location>
        <begin position="98"/>
        <end position="118"/>
    </location>
</feature>
<keyword evidence="1" id="KW-0472">Membrane</keyword>
<dbReference type="Proteomes" id="UP000548423">
    <property type="component" value="Unassembled WGS sequence"/>
</dbReference>